<comment type="caution">
    <text evidence="1">The sequence shown here is derived from an EMBL/GenBank/DDBJ whole genome shotgun (WGS) entry which is preliminary data.</text>
</comment>
<gene>
    <name evidence="1" type="ORF">BDN70DRAFT_297733</name>
</gene>
<evidence type="ECO:0000313" key="1">
    <source>
        <dbReference type="EMBL" id="KAF9474712.1"/>
    </source>
</evidence>
<keyword evidence="2" id="KW-1185">Reference proteome</keyword>
<sequence>MIRLSPLFSPLCKNISAIIWSPLVDRPAMESSHFADKSSSLSRSHFVIVFLAERARLSCICTICVLSIHYLCIMDSFAHSAGEWRRKEGCLCIYIRLCECRLVCSFLLKNYFTVYRSNFLPLLPVRYEIRRT</sequence>
<accession>A0A9P6CQ57</accession>
<dbReference type="EMBL" id="MU155365">
    <property type="protein sequence ID" value="KAF9474712.1"/>
    <property type="molecule type" value="Genomic_DNA"/>
</dbReference>
<organism evidence="1 2">
    <name type="scientific">Pholiota conissans</name>
    <dbReference type="NCBI Taxonomy" id="109636"/>
    <lineage>
        <taxon>Eukaryota</taxon>
        <taxon>Fungi</taxon>
        <taxon>Dikarya</taxon>
        <taxon>Basidiomycota</taxon>
        <taxon>Agaricomycotina</taxon>
        <taxon>Agaricomycetes</taxon>
        <taxon>Agaricomycetidae</taxon>
        <taxon>Agaricales</taxon>
        <taxon>Agaricineae</taxon>
        <taxon>Strophariaceae</taxon>
        <taxon>Pholiota</taxon>
    </lineage>
</organism>
<name>A0A9P6CQ57_9AGAR</name>
<proteinExistence type="predicted"/>
<protein>
    <submittedName>
        <fullName evidence="1">Uncharacterized protein</fullName>
    </submittedName>
</protein>
<reference evidence="1" key="1">
    <citation type="submission" date="2020-11" db="EMBL/GenBank/DDBJ databases">
        <authorList>
            <consortium name="DOE Joint Genome Institute"/>
            <person name="Ahrendt S."/>
            <person name="Riley R."/>
            <person name="Andreopoulos W."/>
            <person name="Labutti K."/>
            <person name="Pangilinan J."/>
            <person name="Ruiz-Duenas F.J."/>
            <person name="Barrasa J.M."/>
            <person name="Sanchez-Garcia M."/>
            <person name="Camarero S."/>
            <person name="Miyauchi S."/>
            <person name="Serrano A."/>
            <person name="Linde D."/>
            <person name="Babiker R."/>
            <person name="Drula E."/>
            <person name="Ayuso-Fernandez I."/>
            <person name="Pacheco R."/>
            <person name="Padilla G."/>
            <person name="Ferreira P."/>
            <person name="Barriuso J."/>
            <person name="Kellner H."/>
            <person name="Castanera R."/>
            <person name="Alfaro M."/>
            <person name="Ramirez L."/>
            <person name="Pisabarro A.G."/>
            <person name="Kuo A."/>
            <person name="Tritt A."/>
            <person name="Lipzen A."/>
            <person name="He G."/>
            <person name="Yan M."/>
            <person name="Ng V."/>
            <person name="Cullen D."/>
            <person name="Martin F."/>
            <person name="Rosso M.-N."/>
            <person name="Henrissat B."/>
            <person name="Hibbett D."/>
            <person name="Martinez A.T."/>
            <person name="Grigoriev I.V."/>
        </authorList>
    </citation>
    <scope>NUCLEOTIDE SEQUENCE</scope>
    <source>
        <strain evidence="1">CIRM-BRFM 674</strain>
    </source>
</reference>
<dbReference type="Proteomes" id="UP000807469">
    <property type="component" value="Unassembled WGS sequence"/>
</dbReference>
<evidence type="ECO:0000313" key="2">
    <source>
        <dbReference type="Proteomes" id="UP000807469"/>
    </source>
</evidence>
<dbReference type="AlphaFoldDB" id="A0A9P6CQ57"/>